<keyword evidence="3" id="KW-1185">Reference proteome</keyword>
<reference evidence="2 3" key="1">
    <citation type="submission" date="2020-07" db="EMBL/GenBank/DDBJ databases">
        <title>Sequencing the genomes of 1000 actinobacteria strains.</title>
        <authorList>
            <person name="Klenk H.-P."/>
        </authorList>
    </citation>
    <scope>NUCLEOTIDE SEQUENCE [LARGE SCALE GENOMIC DNA]</scope>
    <source>
        <strain evidence="2 3">DSM 45772</strain>
    </source>
</reference>
<feature type="compositionally biased region" description="Basic residues" evidence="1">
    <location>
        <begin position="174"/>
        <end position="186"/>
    </location>
</feature>
<gene>
    <name evidence="2" type="ORF">BJ983_003365</name>
</gene>
<feature type="region of interest" description="Disordered" evidence="1">
    <location>
        <begin position="115"/>
        <end position="307"/>
    </location>
</feature>
<sequence length="307" mass="32177">MDELVFDETRSVIVGSMLRVFAADGRATAEVERLLVHVARTASTQDLVDVAYDLAAQVLSPAAWSALCEEPWLAAELDAAAEAPAPVEVRLVVTGATSQQVRRLLDRPAEVLGEALGLPGDAEPDAPEFRPQSADDAEMDPGEFDKPEVVPRRPGTGDSDEVRGRRLSRASSVRTRRRGGPARRAARGPGCSPSGSRPSAARPRRSCGPRDASGPAAPGPADAGDRVSRGPADGPTRPARCRRRPGTAIGPPGAARRGSPGAARRGREGADDRRSRFARGPGPTGSRSRDGPDVGFAHRGGARTVTM</sequence>
<accession>A0A7Y9DXC6</accession>
<feature type="compositionally biased region" description="Basic and acidic residues" evidence="1">
    <location>
        <begin position="265"/>
        <end position="275"/>
    </location>
</feature>
<evidence type="ECO:0000313" key="2">
    <source>
        <dbReference type="EMBL" id="NYD37263.1"/>
    </source>
</evidence>
<dbReference type="AlphaFoldDB" id="A0A7Y9DXC6"/>
<feature type="compositionally biased region" description="Low complexity" evidence="1">
    <location>
        <begin position="209"/>
        <end position="222"/>
    </location>
</feature>
<feature type="compositionally biased region" description="Low complexity" evidence="1">
    <location>
        <begin position="187"/>
        <end position="201"/>
    </location>
</feature>
<evidence type="ECO:0000256" key="1">
    <source>
        <dbReference type="SAM" id="MobiDB-lite"/>
    </source>
</evidence>
<dbReference type="EMBL" id="JACCBN010000001">
    <property type="protein sequence ID" value="NYD37263.1"/>
    <property type="molecule type" value="Genomic_DNA"/>
</dbReference>
<protein>
    <submittedName>
        <fullName evidence="2">Uncharacterized protein</fullName>
    </submittedName>
</protein>
<feature type="compositionally biased region" description="Low complexity" evidence="1">
    <location>
        <begin position="246"/>
        <end position="263"/>
    </location>
</feature>
<dbReference type="Proteomes" id="UP000535890">
    <property type="component" value="Unassembled WGS sequence"/>
</dbReference>
<evidence type="ECO:0000313" key="3">
    <source>
        <dbReference type="Proteomes" id="UP000535890"/>
    </source>
</evidence>
<proteinExistence type="predicted"/>
<dbReference type="RefSeq" id="WP_179794838.1">
    <property type="nucleotide sequence ID" value="NZ_BAABHP010000014.1"/>
</dbReference>
<name>A0A7Y9DXC6_9PSEU</name>
<comment type="caution">
    <text evidence="2">The sequence shown here is derived from an EMBL/GenBank/DDBJ whole genome shotgun (WGS) entry which is preliminary data.</text>
</comment>
<organism evidence="2 3">
    <name type="scientific">Actinomycetospora corticicola</name>
    <dbReference type="NCBI Taxonomy" id="663602"/>
    <lineage>
        <taxon>Bacteria</taxon>
        <taxon>Bacillati</taxon>
        <taxon>Actinomycetota</taxon>
        <taxon>Actinomycetes</taxon>
        <taxon>Pseudonocardiales</taxon>
        <taxon>Pseudonocardiaceae</taxon>
        <taxon>Actinomycetospora</taxon>
    </lineage>
</organism>